<name>A0A1M6NLA3_PARC5</name>
<evidence type="ECO:0000313" key="3">
    <source>
        <dbReference type="Proteomes" id="UP000184465"/>
    </source>
</evidence>
<dbReference type="STRING" id="1121301.SAMN02745912_01775"/>
<dbReference type="EMBL" id="FRAG01000017">
    <property type="protein sequence ID" value="SHJ96364.1"/>
    <property type="molecule type" value="Genomic_DNA"/>
</dbReference>
<gene>
    <name evidence="1" type="ORF">SAMN02745912_01775</name>
    <name evidence="2" type="ORF">SAMN02745912_03023</name>
</gene>
<evidence type="ECO:0000313" key="2">
    <source>
        <dbReference type="EMBL" id="SHK34018.1"/>
    </source>
</evidence>
<proteinExistence type="predicted"/>
<evidence type="ECO:0000313" key="1">
    <source>
        <dbReference type="EMBL" id="SHJ96364.1"/>
    </source>
</evidence>
<dbReference type="Proteomes" id="UP000184465">
    <property type="component" value="Unassembled WGS sequence"/>
</dbReference>
<accession>A0A1M6NLA3</accession>
<feature type="non-terminal residue" evidence="1">
    <location>
        <position position="78"/>
    </location>
</feature>
<protein>
    <submittedName>
        <fullName evidence="1">Uncharacterized protein</fullName>
    </submittedName>
</protein>
<keyword evidence="3" id="KW-1185">Reference proteome</keyword>
<reference evidence="1 3" key="1">
    <citation type="submission" date="2016-11" db="EMBL/GenBank/DDBJ databases">
        <authorList>
            <person name="Jaros S."/>
            <person name="Januszkiewicz K."/>
            <person name="Wedrychowicz H."/>
        </authorList>
    </citation>
    <scope>NUCLEOTIDE SEQUENCE [LARGE SCALE GENOMIC DNA]</scope>
    <source>
        <strain evidence="1 3">DSM 15212</strain>
    </source>
</reference>
<sequence length="78" mass="9314">MNNIIQEIMTKIIKDNNKNMEKLFTEHKDISRYILDTKKMLDEIGIAIVEEALKICDEIIKESSNRKKNWYVQRKADE</sequence>
<dbReference type="EMBL" id="FRAG01000049">
    <property type="protein sequence ID" value="SHK34018.1"/>
    <property type="molecule type" value="Genomic_DNA"/>
</dbReference>
<organism evidence="1 3">
    <name type="scientific">Paramaledivibacter caminithermalis (strain DSM 15212 / CIP 107654 / DViRD3)</name>
    <name type="common">Clostridium caminithermale</name>
    <dbReference type="NCBI Taxonomy" id="1121301"/>
    <lineage>
        <taxon>Bacteria</taxon>
        <taxon>Bacillati</taxon>
        <taxon>Bacillota</taxon>
        <taxon>Clostridia</taxon>
        <taxon>Peptostreptococcales</taxon>
        <taxon>Caminicellaceae</taxon>
        <taxon>Paramaledivibacter</taxon>
    </lineage>
</organism>
<dbReference type="AlphaFoldDB" id="A0A1M6NLA3"/>